<dbReference type="OrthoDB" id="9798632at2"/>
<evidence type="ECO:0000259" key="1">
    <source>
        <dbReference type="Pfam" id="PF13460"/>
    </source>
</evidence>
<dbReference type="InterPro" id="IPR016040">
    <property type="entry name" value="NAD(P)-bd_dom"/>
</dbReference>
<gene>
    <name evidence="2" type="ORF">FRF71_14655</name>
</gene>
<evidence type="ECO:0000313" key="2">
    <source>
        <dbReference type="EMBL" id="QEA17276.1"/>
    </source>
</evidence>
<sequence length="225" mass="24037">MSKVTRIALVGASGLIGQSLIKLAVGRSDIRLVAIARREIPLPTGARMEVLVAPPENWDDAIAASNADVLVSALGTTWKKAGKSETDFRAVDQHLVLACAKAAKEAGMRQVIAISSVGADALAKNFYLKVKGETEQGLGRIGVPRLDVLRPGLLRGPREELRPAELAGRILSPVADLLLQGQYSKYRSIKADTIAKAIIGLTKEKAAGRFVFEHDAILRAARKAD</sequence>
<accession>A0A5B8S6Q6</accession>
<keyword evidence="3" id="KW-1185">Reference proteome</keyword>
<dbReference type="Pfam" id="PF13460">
    <property type="entry name" value="NAD_binding_10"/>
    <property type="match status" value="1"/>
</dbReference>
<reference evidence="2 3" key="1">
    <citation type="journal article" date="2013" name="J. Microbiol. Biotechnol.">
        <title>Novosphingobium ginsenosidimutans sp. nov., with the ability to convert ginsenoside.</title>
        <authorList>
            <person name="Kim J.K."/>
            <person name="He D."/>
            <person name="Liu Q.M."/>
            <person name="Park H.Y."/>
            <person name="Jung M.S."/>
            <person name="Yoon M.H."/>
            <person name="Kim S.C."/>
            <person name="Im W.T."/>
        </authorList>
    </citation>
    <scope>NUCLEOTIDE SEQUENCE [LARGE SCALE GENOMIC DNA]</scope>
    <source>
        <strain evidence="2 3">FW-6</strain>
    </source>
</reference>
<dbReference type="PANTHER" id="PTHR14097:SF7">
    <property type="entry name" value="OXIDOREDUCTASE HTATIP2"/>
    <property type="match status" value="1"/>
</dbReference>
<dbReference type="EMBL" id="CP042345">
    <property type="protein sequence ID" value="QEA17276.1"/>
    <property type="molecule type" value="Genomic_DNA"/>
</dbReference>
<evidence type="ECO:0000313" key="3">
    <source>
        <dbReference type="Proteomes" id="UP000321172"/>
    </source>
</evidence>
<dbReference type="KEGG" id="ngf:FRF71_14655"/>
<dbReference type="SUPFAM" id="SSF51735">
    <property type="entry name" value="NAD(P)-binding Rossmann-fold domains"/>
    <property type="match status" value="1"/>
</dbReference>
<proteinExistence type="predicted"/>
<dbReference type="RefSeq" id="WP_147091355.1">
    <property type="nucleotide sequence ID" value="NZ_BAABJD010000002.1"/>
</dbReference>
<dbReference type="Gene3D" id="3.40.50.720">
    <property type="entry name" value="NAD(P)-binding Rossmann-like Domain"/>
    <property type="match status" value="1"/>
</dbReference>
<dbReference type="Proteomes" id="UP000321172">
    <property type="component" value="Chromosome"/>
</dbReference>
<feature type="domain" description="NAD(P)-binding" evidence="1">
    <location>
        <begin position="11"/>
        <end position="125"/>
    </location>
</feature>
<dbReference type="AlphaFoldDB" id="A0A5B8S6Q6"/>
<organism evidence="2 3">
    <name type="scientific">Novosphingobium ginsenosidimutans</name>
    <dbReference type="NCBI Taxonomy" id="1176536"/>
    <lineage>
        <taxon>Bacteria</taxon>
        <taxon>Pseudomonadati</taxon>
        <taxon>Pseudomonadota</taxon>
        <taxon>Alphaproteobacteria</taxon>
        <taxon>Sphingomonadales</taxon>
        <taxon>Sphingomonadaceae</taxon>
        <taxon>Novosphingobium</taxon>
    </lineage>
</organism>
<name>A0A5B8S6Q6_9SPHN</name>
<protein>
    <submittedName>
        <fullName evidence="2">Nucleoside-diphosphate sugar epimerase</fullName>
    </submittedName>
</protein>
<dbReference type="PANTHER" id="PTHR14097">
    <property type="entry name" value="OXIDOREDUCTASE HTATIP2"/>
    <property type="match status" value="1"/>
</dbReference>
<dbReference type="InterPro" id="IPR036291">
    <property type="entry name" value="NAD(P)-bd_dom_sf"/>
</dbReference>